<name>A0A2V5HMF7_ASPV1</name>
<evidence type="ECO:0000313" key="2">
    <source>
        <dbReference type="Proteomes" id="UP000249829"/>
    </source>
</evidence>
<sequence length="82" mass="9151">MARRLFGLFSFPSPSPGVAVRSLQLSSVSARPNENLRGFLWLSAFLGFFFSNPAGLIRCRTWFTPSYPSAKRRGDHSPWTGS</sequence>
<keyword evidence="2" id="KW-1185">Reference proteome</keyword>
<dbReference type="EMBL" id="KZ825104">
    <property type="protein sequence ID" value="PYI23762.1"/>
    <property type="molecule type" value="Genomic_DNA"/>
</dbReference>
<reference evidence="1 2" key="1">
    <citation type="submission" date="2018-02" db="EMBL/GenBank/DDBJ databases">
        <title>The genomes of Aspergillus section Nigri reveals drivers in fungal speciation.</title>
        <authorList>
            <consortium name="DOE Joint Genome Institute"/>
            <person name="Vesth T.C."/>
            <person name="Nybo J."/>
            <person name="Theobald S."/>
            <person name="Brandl J."/>
            <person name="Frisvad J.C."/>
            <person name="Nielsen K.F."/>
            <person name="Lyhne E.K."/>
            <person name="Kogle M.E."/>
            <person name="Kuo A."/>
            <person name="Riley R."/>
            <person name="Clum A."/>
            <person name="Nolan M."/>
            <person name="Lipzen A."/>
            <person name="Salamov A."/>
            <person name="Henrissat B."/>
            <person name="Wiebenga A."/>
            <person name="De vries R.P."/>
            <person name="Grigoriev I.V."/>
            <person name="Mortensen U.H."/>
            <person name="Andersen M.R."/>
            <person name="Baker S.E."/>
        </authorList>
    </citation>
    <scope>NUCLEOTIDE SEQUENCE [LARGE SCALE GENOMIC DNA]</scope>
    <source>
        <strain evidence="1 2">CBS 115571</strain>
    </source>
</reference>
<dbReference type="Proteomes" id="UP000249829">
    <property type="component" value="Unassembled WGS sequence"/>
</dbReference>
<gene>
    <name evidence="1" type="ORF">BO99DRAFT_398808</name>
</gene>
<proteinExistence type="predicted"/>
<dbReference type="AlphaFoldDB" id="A0A2V5HMF7"/>
<protein>
    <submittedName>
        <fullName evidence="1">Uncharacterized protein</fullName>
    </submittedName>
</protein>
<accession>A0A2V5HMF7</accession>
<organism evidence="1 2">
    <name type="scientific">Aspergillus violaceofuscus (strain CBS 115571)</name>
    <dbReference type="NCBI Taxonomy" id="1450538"/>
    <lineage>
        <taxon>Eukaryota</taxon>
        <taxon>Fungi</taxon>
        <taxon>Dikarya</taxon>
        <taxon>Ascomycota</taxon>
        <taxon>Pezizomycotina</taxon>
        <taxon>Eurotiomycetes</taxon>
        <taxon>Eurotiomycetidae</taxon>
        <taxon>Eurotiales</taxon>
        <taxon>Aspergillaceae</taxon>
        <taxon>Aspergillus</taxon>
    </lineage>
</organism>
<evidence type="ECO:0000313" key="1">
    <source>
        <dbReference type="EMBL" id="PYI23762.1"/>
    </source>
</evidence>